<gene>
    <name evidence="2" type="ORF">C7419_10246</name>
</gene>
<evidence type="ECO:0000259" key="1">
    <source>
        <dbReference type="Pfam" id="PF13454"/>
    </source>
</evidence>
<dbReference type="Pfam" id="PF13454">
    <property type="entry name" value="NAD_binding_9"/>
    <property type="match status" value="1"/>
</dbReference>
<keyword evidence="3" id="KW-1185">Reference proteome</keyword>
<dbReference type="RefSeq" id="WP_109582875.1">
    <property type="nucleotide sequence ID" value="NZ_QGGT01000002.1"/>
</dbReference>
<feature type="domain" description="FAD-dependent urate hydroxylase HpyO/Asp monooxygenase CreE-like FAD/NAD(P)-binding" evidence="1">
    <location>
        <begin position="21"/>
        <end position="176"/>
    </location>
</feature>
<dbReference type="PANTHER" id="PTHR40254:SF1">
    <property type="entry name" value="BLR0577 PROTEIN"/>
    <property type="match status" value="1"/>
</dbReference>
<dbReference type="Gene3D" id="3.50.50.60">
    <property type="entry name" value="FAD/NAD(P)-binding domain"/>
    <property type="match status" value="1"/>
</dbReference>
<protein>
    <submittedName>
        <fullName evidence="2">Putative NAD(P)/FAD-binding protein YdhS</fullName>
    </submittedName>
</protein>
<dbReference type="EMBL" id="QGGT01000002">
    <property type="protein sequence ID" value="PWK34773.1"/>
    <property type="molecule type" value="Genomic_DNA"/>
</dbReference>
<dbReference type="InterPro" id="IPR036188">
    <property type="entry name" value="FAD/NAD-bd_sf"/>
</dbReference>
<dbReference type="PRINTS" id="PR00368">
    <property type="entry name" value="FADPNR"/>
</dbReference>
<dbReference type="AlphaFoldDB" id="A0A316EV42"/>
<dbReference type="SUPFAM" id="SSF51905">
    <property type="entry name" value="FAD/NAD(P)-binding domain"/>
    <property type="match status" value="1"/>
</dbReference>
<comment type="caution">
    <text evidence="2">The sequence shown here is derived from an EMBL/GenBank/DDBJ whole genome shotgun (WGS) entry which is preliminary data.</text>
</comment>
<name>A0A316EV42_9BURK</name>
<dbReference type="InterPro" id="IPR038732">
    <property type="entry name" value="HpyO/CreE_NAD-binding"/>
</dbReference>
<evidence type="ECO:0000313" key="2">
    <source>
        <dbReference type="EMBL" id="PWK34773.1"/>
    </source>
</evidence>
<proteinExistence type="predicted"/>
<dbReference type="InterPro" id="IPR052189">
    <property type="entry name" value="L-asp_N-monooxygenase_NS-form"/>
</dbReference>
<dbReference type="PANTHER" id="PTHR40254">
    <property type="entry name" value="BLR0577 PROTEIN"/>
    <property type="match status" value="1"/>
</dbReference>
<reference evidence="2 3" key="1">
    <citation type="submission" date="2018-05" db="EMBL/GenBank/DDBJ databases">
        <title>Genomic Encyclopedia of Type Strains, Phase IV (KMG-V): Genome sequencing to study the core and pangenomes of soil and plant-associated prokaryotes.</title>
        <authorList>
            <person name="Whitman W."/>
        </authorList>
    </citation>
    <scope>NUCLEOTIDE SEQUENCE [LARGE SCALE GENOMIC DNA]</scope>
    <source>
        <strain evidence="2 3">SLV-132</strain>
    </source>
</reference>
<sequence>MSTHSIQTTSGLASAPAPRIAIVGGGFAGVAVALRLLRQSPVPVHIDLIDPAETPGLGVAYATTLPHHLINGISKMISLFDDEPGHFTDWLARQVSAGVWAPPEGIALGDSLPPRQLYGAYLQETWALHTGALREGFALEHLRARATGLQRVGKSYVVTLGDGRRRHADKVVLATGLMPRRAADLPFAIDDAALRSPAYVHDQWAPGAFDGIEGGQRIVYLGAGLSALDGLISAEHAGFRGEHVAISRRGLAVNERRALEPWPDFLEIPEQGLTLRALLRQVHPQLRRLRAEGQDWQRIVPTLRLHVDTLWARASVAERRRFVRTSRSVWDVSLHRSAPVALAWQTRVKADGRYRHEAGQLFAVEALPDGRLAVRWRERGGTAVHTLEADRVINCLGFEYDWRRSDDPLSRDVLARGLVQPDPLGFGLQASRDTCALLDANGHPQEGLHAVGHPLRGVFWESNAVTEHIPQVGKVARALIAQLASASQATGAERAAA</sequence>
<accession>A0A316EV42</accession>
<evidence type="ECO:0000313" key="3">
    <source>
        <dbReference type="Proteomes" id="UP000245754"/>
    </source>
</evidence>
<organism evidence="2 3">
    <name type="scientific">Cupriavidus plantarum</name>
    <dbReference type="NCBI Taxonomy" id="942865"/>
    <lineage>
        <taxon>Bacteria</taxon>
        <taxon>Pseudomonadati</taxon>
        <taxon>Pseudomonadota</taxon>
        <taxon>Betaproteobacteria</taxon>
        <taxon>Burkholderiales</taxon>
        <taxon>Burkholderiaceae</taxon>
        <taxon>Cupriavidus</taxon>
    </lineage>
</organism>
<dbReference type="Proteomes" id="UP000245754">
    <property type="component" value="Unassembled WGS sequence"/>
</dbReference>